<feature type="transmembrane region" description="Helical" evidence="2">
    <location>
        <begin position="410"/>
        <end position="429"/>
    </location>
</feature>
<protein>
    <recommendedName>
        <fullName evidence="3">DUF3533 domain-containing protein</fullName>
    </recommendedName>
</protein>
<feature type="domain" description="DUF3533" evidence="3">
    <location>
        <begin position="89"/>
        <end position="448"/>
    </location>
</feature>
<name>A0A5C3NJ78_9AGAM</name>
<accession>A0A5C3NJ78</accession>
<dbReference type="PANTHER" id="PTHR34814:SF1">
    <property type="entry name" value="NITROSOGUANIDINE RESISTANCE PROTEIN SNG1"/>
    <property type="match status" value="1"/>
</dbReference>
<dbReference type="AlphaFoldDB" id="A0A5C3NJ78"/>
<feature type="transmembrane region" description="Helical" evidence="2">
    <location>
        <begin position="379"/>
        <end position="398"/>
    </location>
</feature>
<feature type="transmembrane region" description="Helical" evidence="2">
    <location>
        <begin position="435"/>
        <end position="459"/>
    </location>
</feature>
<evidence type="ECO:0000259" key="3">
    <source>
        <dbReference type="Pfam" id="PF12051"/>
    </source>
</evidence>
<proteinExistence type="predicted"/>
<dbReference type="EMBL" id="ML213507">
    <property type="protein sequence ID" value="TFK53661.1"/>
    <property type="molecule type" value="Genomic_DNA"/>
</dbReference>
<dbReference type="GO" id="GO:0016020">
    <property type="term" value="C:membrane"/>
    <property type="evidence" value="ECO:0007669"/>
    <property type="project" value="TreeGrafter"/>
</dbReference>
<dbReference type="OrthoDB" id="2140105at2759"/>
<sequence length="471" mass="52060">MATTTFEDEGARGTLTFRMAGTTGTLTPKSTEGVPKEGVEMSSMADSQARGPASPHRPLYYLSFFHYDFARYRRSALLTAAISIAINLVIVWSCGAILYGAFYQQNYLGKLKIYIVDFDQDDLGRAVSGAFNASLQTPNHFKLVYQPFQDNADVRRHIYEEQAFGAIIINRGATQAWRQAISTGDSSYSPTTAVEMVSESARNPLTAGSHVVPGMTAVLQPALVQFSQSTVANFMSSNVNNATAMANAVKCPQCLSEPFSYTPNDIVPAYNAATLGAQLSGAVFLIVFVFAVTGTSYQLANQLGEHLDIWHTIAWRIIHPAVHYLFIALSLTGCQAAFGVPVTTPWGGRGFVILWMLNWLCISAMGLALEAFWTISGWWILNFFLNFYVVWNLGGVSYSFEEMPGFFKYYYGFPLFHAVQGTLTIVYGTRSHLGLNFGVLVVWNIVSIIVLAAATWYRLTRNKNAGFHRLW</sequence>
<feature type="transmembrane region" description="Helical" evidence="2">
    <location>
        <begin position="279"/>
        <end position="297"/>
    </location>
</feature>
<keyword evidence="5" id="KW-1185">Reference proteome</keyword>
<evidence type="ECO:0000256" key="1">
    <source>
        <dbReference type="SAM" id="MobiDB-lite"/>
    </source>
</evidence>
<dbReference type="PANTHER" id="PTHR34814">
    <property type="entry name" value="NITROSOGUANIDINE RESISTANCE PROTEIN SNG1"/>
    <property type="match status" value="1"/>
</dbReference>
<feature type="region of interest" description="Disordered" evidence="1">
    <location>
        <begin position="21"/>
        <end position="54"/>
    </location>
</feature>
<reference evidence="4 5" key="1">
    <citation type="journal article" date="2019" name="Nat. Ecol. Evol.">
        <title>Megaphylogeny resolves global patterns of mushroom evolution.</title>
        <authorList>
            <person name="Varga T."/>
            <person name="Krizsan K."/>
            <person name="Foldi C."/>
            <person name="Dima B."/>
            <person name="Sanchez-Garcia M."/>
            <person name="Sanchez-Ramirez S."/>
            <person name="Szollosi G.J."/>
            <person name="Szarkandi J.G."/>
            <person name="Papp V."/>
            <person name="Albert L."/>
            <person name="Andreopoulos W."/>
            <person name="Angelini C."/>
            <person name="Antonin V."/>
            <person name="Barry K.W."/>
            <person name="Bougher N.L."/>
            <person name="Buchanan P."/>
            <person name="Buyck B."/>
            <person name="Bense V."/>
            <person name="Catcheside P."/>
            <person name="Chovatia M."/>
            <person name="Cooper J."/>
            <person name="Damon W."/>
            <person name="Desjardin D."/>
            <person name="Finy P."/>
            <person name="Geml J."/>
            <person name="Haridas S."/>
            <person name="Hughes K."/>
            <person name="Justo A."/>
            <person name="Karasinski D."/>
            <person name="Kautmanova I."/>
            <person name="Kiss B."/>
            <person name="Kocsube S."/>
            <person name="Kotiranta H."/>
            <person name="LaButti K.M."/>
            <person name="Lechner B.E."/>
            <person name="Liimatainen K."/>
            <person name="Lipzen A."/>
            <person name="Lukacs Z."/>
            <person name="Mihaltcheva S."/>
            <person name="Morgado L.N."/>
            <person name="Niskanen T."/>
            <person name="Noordeloos M.E."/>
            <person name="Ohm R.A."/>
            <person name="Ortiz-Santana B."/>
            <person name="Ovrebo C."/>
            <person name="Racz N."/>
            <person name="Riley R."/>
            <person name="Savchenko A."/>
            <person name="Shiryaev A."/>
            <person name="Soop K."/>
            <person name="Spirin V."/>
            <person name="Szebenyi C."/>
            <person name="Tomsovsky M."/>
            <person name="Tulloss R.E."/>
            <person name="Uehling J."/>
            <person name="Grigoriev I.V."/>
            <person name="Vagvolgyi C."/>
            <person name="Papp T."/>
            <person name="Martin F.M."/>
            <person name="Miettinen O."/>
            <person name="Hibbett D.S."/>
            <person name="Nagy L.G."/>
        </authorList>
    </citation>
    <scope>NUCLEOTIDE SEQUENCE [LARGE SCALE GENOMIC DNA]</scope>
    <source>
        <strain evidence="4 5">OMC1185</strain>
    </source>
</reference>
<dbReference type="STRING" id="5364.A0A5C3NJ78"/>
<evidence type="ECO:0000313" key="4">
    <source>
        <dbReference type="EMBL" id="TFK53661.1"/>
    </source>
</evidence>
<dbReference type="Pfam" id="PF12051">
    <property type="entry name" value="DUF3533"/>
    <property type="match status" value="1"/>
</dbReference>
<evidence type="ECO:0000313" key="5">
    <source>
        <dbReference type="Proteomes" id="UP000305948"/>
    </source>
</evidence>
<feature type="transmembrane region" description="Helical" evidence="2">
    <location>
        <begin position="352"/>
        <end position="373"/>
    </location>
</feature>
<dbReference type="Proteomes" id="UP000305948">
    <property type="component" value="Unassembled WGS sequence"/>
</dbReference>
<keyword evidence="2" id="KW-1133">Transmembrane helix</keyword>
<keyword evidence="2" id="KW-0472">Membrane</keyword>
<dbReference type="InterPro" id="IPR053001">
    <property type="entry name" value="MNNG_permease-like"/>
</dbReference>
<feature type="transmembrane region" description="Helical" evidence="2">
    <location>
        <begin position="76"/>
        <end position="102"/>
    </location>
</feature>
<dbReference type="InterPro" id="IPR022703">
    <property type="entry name" value="DUF3533"/>
</dbReference>
<gene>
    <name evidence="4" type="ORF">OE88DRAFT_1733553</name>
</gene>
<feature type="transmembrane region" description="Helical" evidence="2">
    <location>
        <begin position="317"/>
        <end position="340"/>
    </location>
</feature>
<organism evidence="4 5">
    <name type="scientific">Heliocybe sulcata</name>
    <dbReference type="NCBI Taxonomy" id="5364"/>
    <lineage>
        <taxon>Eukaryota</taxon>
        <taxon>Fungi</taxon>
        <taxon>Dikarya</taxon>
        <taxon>Basidiomycota</taxon>
        <taxon>Agaricomycotina</taxon>
        <taxon>Agaricomycetes</taxon>
        <taxon>Gloeophyllales</taxon>
        <taxon>Gloeophyllaceae</taxon>
        <taxon>Heliocybe</taxon>
    </lineage>
</organism>
<evidence type="ECO:0000256" key="2">
    <source>
        <dbReference type="SAM" id="Phobius"/>
    </source>
</evidence>
<keyword evidence="2" id="KW-0812">Transmembrane</keyword>